<keyword evidence="2" id="KW-0732">Signal</keyword>
<dbReference type="EMBL" id="CP022111">
    <property type="protein sequence ID" value="ASG22435.1"/>
    <property type="molecule type" value="Genomic_DNA"/>
</dbReference>
<name>A0A248JUQ6_9PROT</name>
<reference evidence="3 4" key="1">
    <citation type="submission" date="2017-06" db="EMBL/GenBank/DDBJ databases">
        <title>Complete genome sequence of Nitrospirillum amazonense strain CBAmC, an endophytic nitrogen-fixing and plant growth-promoting bacterium, isolated from sugarcane.</title>
        <authorList>
            <person name="Schwab S."/>
            <person name="dos Santos Teixeira K.R."/>
            <person name="Simoes Araujo J.L."/>
            <person name="Soares Vidal M."/>
            <person name="Borges de Freitas H.R."/>
            <person name="Rivello Crivelaro A.L."/>
            <person name="Bueno de Camargo Nunes A."/>
            <person name="dos Santos C.M."/>
            <person name="Palmeira da Silva Rosa D."/>
            <person name="da Silva Padilha D."/>
            <person name="da Silva E."/>
            <person name="Araujo Terra L."/>
            <person name="Soares Mendes V."/>
            <person name="Farinelli L."/>
            <person name="Magalhaes Cruz L."/>
            <person name="Baldani J.I."/>
        </authorList>
    </citation>
    <scope>NUCLEOTIDE SEQUENCE [LARGE SCALE GENOMIC DNA]</scope>
    <source>
        <strain evidence="3 4">CBAmC</strain>
    </source>
</reference>
<dbReference type="Gene3D" id="1.20.1600.10">
    <property type="entry name" value="Outer membrane efflux proteins (OEP)"/>
    <property type="match status" value="1"/>
</dbReference>
<keyword evidence="2" id="KW-0564">Palmitate</keyword>
<dbReference type="PANTHER" id="PTHR30203">
    <property type="entry name" value="OUTER MEMBRANE CATION EFFLUX PROTEIN"/>
    <property type="match status" value="1"/>
</dbReference>
<keyword evidence="2" id="KW-0449">Lipoprotein</keyword>
<dbReference type="KEGG" id="nao:Y958_15940"/>
<dbReference type="Gene3D" id="2.20.200.10">
    <property type="entry name" value="Outer membrane efflux proteins (OEP)"/>
    <property type="match status" value="1"/>
</dbReference>
<feature type="chain" id="PRO_5011811941" evidence="2">
    <location>
        <begin position="23"/>
        <end position="457"/>
    </location>
</feature>
<protein>
    <submittedName>
        <fullName evidence="3">RND transporter</fullName>
    </submittedName>
</protein>
<accession>A0A248JUQ6</accession>
<gene>
    <name evidence="3" type="ORF">Y958_15940</name>
</gene>
<keyword evidence="4" id="KW-1185">Reference proteome</keyword>
<dbReference type="InterPro" id="IPR010131">
    <property type="entry name" value="MdtP/NodT-like"/>
</dbReference>
<evidence type="ECO:0000313" key="4">
    <source>
        <dbReference type="Proteomes" id="UP000197153"/>
    </source>
</evidence>
<evidence type="ECO:0000313" key="3">
    <source>
        <dbReference type="EMBL" id="ASG22435.1"/>
    </source>
</evidence>
<keyword evidence="2" id="KW-0472">Membrane</keyword>
<dbReference type="InterPro" id="IPR003423">
    <property type="entry name" value="OMP_efflux"/>
</dbReference>
<dbReference type="SUPFAM" id="SSF56954">
    <property type="entry name" value="Outer membrane efflux proteins (OEP)"/>
    <property type="match status" value="1"/>
</dbReference>
<dbReference type="GO" id="GO:0005886">
    <property type="term" value="C:plasma membrane"/>
    <property type="evidence" value="ECO:0007669"/>
    <property type="project" value="UniProtKB-SubCell"/>
</dbReference>
<sequence>MRRLAHPLALLLLCACTGPRPEAPLTAAVEPPSAWRGRDTADGAVEAAWWRAFGDPVLTRIVDQALANNTDVMAGAAHVAEARAQYRLAEAQRLPNVVFAAAGGRQRDVSPFGQPRQQTAGQWQATAAYDLDLFGRLEDASEAARAALLATEAAHDSVRLAVAASAAAGYVGLRALDARLDVLKRTLAAREASLHLARRRAETGYAAQLDLAQAQAEYEATAQLIPATELAITRQEDGLSLLLGENPRAIERGLDLTGLTPPPVPAGLPADLLRRRPDIAQAEQQLVAADHGLDAARAAFLPDVQLSAAGGTVVSSLIDPVNVFTLGGSILAPLFDSGRLQAQADGAAARRDAAAFGYRKAALTAFREVEDGLAGVQRSGEQEAVLLRQRDALARTLTIATSRYRAGYSPYLEQLDAERGLLSVELALVQSRADRLAAAITLAQALGGGWRPPTAPP</sequence>
<proteinExistence type="inferred from homology"/>
<dbReference type="Pfam" id="PF02321">
    <property type="entry name" value="OEP"/>
    <property type="match status" value="2"/>
</dbReference>
<dbReference type="NCBIfam" id="TIGR01845">
    <property type="entry name" value="outer_NodT"/>
    <property type="match status" value="1"/>
</dbReference>
<comment type="subcellular location">
    <subcellularLocation>
        <location evidence="2">Cell membrane</location>
        <topology evidence="2">Lipid-anchor</topology>
    </subcellularLocation>
</comment>
<dbReference type="GO" id="GO:0015562">
    <property type="term" value="F:efflux transmembrane transporter activity"/>
    <property type="evidence" value="ECO:0007669"/>
    <property type="project" value="InterPro"/>
</dbReference>
<dbReference type="PROSITE" id="PS51257">
    <property type="entry name" value="PROKAR_LIPOPROTEIN"/>
    <property type="match status" value="1"/>
</dbReference>
<organism evidence="3 4">
    <name type="scientific">Nitrospirillum viridazoti CBAmc</name>
    <dbReference type="NCBI Taxonomy" id="1441467"/>
    <lineage>
        <taxon>Bacteria</taxon>
        <taxon>Pseudomonadati</taxon>
        <taxon>Pseudomonadota</taxon>
        <taxon>Alphaproteobacteria</taxon>
        <taxon>Rhodospirillales</taxon>
        <taxon>Azospirillaceae</taxon>
        <taxon>Nitrospirillum</taxon>
        <taxon>Nitrospirillum viridazoti</taxon>
    </lineage>
</organism>
<keyword evidence="2" id="KW-1134">Transmembrane beta strand</keyword>
<keyword evidence="2" id="KW-0812">Transmembrane</keyword>
<dbReference type="Proteomes" id="UP000197153">
    <property type="component" value="Chromosome 2"/>
</dbReference>
<dbReference type="RefSeq" id="WP_088873019.1">
    <property type="nucleotide sequence ID" value="NZ_CP022111.1"/>
</dbReference>
<dbReference type="AlphaFoldDB" id="A0A248JUQ6"/>
<evidence type="ECO:0000256" key="2">
    <source>
        <dbReference type="RuleBase" id="RU362097"/>
    </source>
</evidence>
<feature type="signal peptide" evidence="2">
    <location>
        <begin position="1"/>
        <end position="22"/>
    </location>
</feature>
<comment type="similarity">
    <text evidence="1 2">Belongs to the outer membrane factor (OMF) (TC 1.B.17) family.</text>
</comment>
<evidence type="ECO:0000256" key="1">
    <source>
        <dbReference type="ARBA" id="ARBA00007613"/>
    </source>
</evidence>